<protein>
    <submittedName>
        <fullName evidence="2">Hydrogenase expression/formation protein HypC</fullName>
    </submittedName>
</protein>
<dbReference type="GO" id="GO:0051604">
    <property type="term" value="P:protein maturation"/>
    <property type="evidence" value="ECO:0007669"/>
    <property type="project" value="TreeGrafter"/>
</dbReference>
<dbReference type="RefSeq" id="WP_084666266.1">
    <property type="nucleotide sequence ID" value="NZ_LT838272.1"/>
</dbReference>
<dbReference type="STRING" id="698762.SAMN00808754_2607"/>
<dbReference type="Gene3D" id="2.30.30.140">
    <property type="match status" value="1"/>
</dbReference>
<accession>A0A1W1W0K7</accession>
<dbReference type="PROSITE" id="PS01097">
    <property type="entry name" value="HUPF_HYPC"/>
    <property type="match status" value="1"/>
</dbReference>
<evidence type="ECO:0000313" key="3">
    <source>
        <dbReference type="Proteomes" id="UP000192569"/>
    </source>
</evidence>
<organism evidence="2 3">
    <name type="scientific">Thermanaeromonas toyohensis ToBE</name>
    <dbReference type="NCBI Taxonomy" id="698762"/>
    <lineage>
        <taxon>Bacteria</taxon>
        <taxon>Bacillati</taxon>
        <taxon>Bacillota</taxon>
        <taxon>Clostridia</taxon>
        <taxon>Neomoorellales</taxon>
        <taxon>Neomoorellaceae</taxon>
        <taxon>Thermanaeromonas</taxon>
    </lineage>
</organism>
<dbReference type="EMBL" id="LT838272">
    <property type="protein sequence ID" value="SMB98891.1"/>
    <property type="molecule type" value="Genomic_DNA"/>
</dbReference>
<dbReference type="GO" id="GO:0005506">
    <property type="term" value="F:iron ion binding"/>
    <property type="evidence" value="ECO:0007669"/>
    <property type="project" value="TreeGrafter"/>
</dbReference>
<dbReference type="InterPro" id="IPR019812">
    <property type="entry name" value="Hydgase_assmbl_chp_CS"/>
</dbReference>
<dbReference type="PRINTS" id="PR00445">
    <property type="entry name" value="HUPFHYPC"/>
</dbReference>
<reference evidence="2 3" key="1">
    <citation type="submission" date="2017-04" db="EMBL/GenBank/DDBJ databases">
        <authorList>
            <person name="Afonso C.L."/>
            <person name="Miller P.J."/>
            <person name="Scott M.A."/>
            <person name="Spackman E."/>
            <person name="Goraichik I."/>
            <person name="Dimitrov K.M."/>
            <person name="Suarez D.L."/>
            <person name="Swayne D.E."/>
        </authorList>
    </citation>
    <scope>NUCLEOTIDE SEQUENCE [LARGE SCALE GENOMIC DNA]</scope>
    <source>
        <strain evidence="2 3">ToBE</strain>
    </source>
</reference>
<dbReference type="PANTHER" id="PTHR35177:SF2">
    <property type="entry name" value="HYDROGENASE MATURATION FACTOR HYBG"/>
    <property type="match status" value="1"/>
</dbReference>
<gene>
    <name evidence="2" type="ORF">SAMN00808754_2607</name>
</gene>
<dbReference type="NCBIfam" id="TIGR00074">
    <property type="entry name" value="hypC_hupF"/>
    <property type="match status" value="1"/>
</dbReference>
<name>A0A1W1W0K7_9FIRM</name>
<dbReference type="InterPro" id="IPR001109">
    <property type="entry name" value="Hydrogenase_HupF/HypC"/>
</dbReference>
<sequence>MCLGVPAKIISIDPNGLEAIVETWGVRASVSLALVEGCKPGTYVLVHAGHAISVIDEEEAKARLSLWKELANSKERSSL</sequence>
<dbReference type="AlphaFoldDB" id="A0A1W1W0K7"/>
<evidence type="ECO:0000313" key="2">
    <source>
        <dbReference type="EMBL" id="SMB98891.1"/>
    </source>
</evidence>
<dbReference type="OrthoDB" id="9806017at2"/>
<evidence type="ECO:0000256" key="1">
    <source>
        <dbReference type="ARBA" id="ARBA00006018"/>
    </source>
</evidence>
<dbReference type="FunFam" id="2.30.30.140:FF:000022">
    <property type="entry name" value="Hydrogenase assembly chaperone HybG"/>
    <property type="match status" value="1"/>
</dbReference>
<dbReference type="Proteomes" id="UP000192569">
    <property type="component" value="Chromosome I"/>
</dbReference>
<dbReference type="GO" id="GO:1902670">
    <property type="term" value="F:carbon dioxide binding"/>
    <property type="evidence" value="ECO:0007669"/>
    <property type="project" value="TreeGrafter"/>
</dbReference>
<dbReference type="Pfam" id="PF01455">
    <property type="entry name" value="HupF_HypC"/>
    <property type="match status" value="1"/>
</dbReference>
<dbReference type="PANTHER" id="PTHR35177">
    <property type="entry name" value="HYDROGENASE MATURATION FACTOR HYBG"/>
    <property type="match status" value="1"/>
</dbReference>
<keyword evidence="3" id="KW-1185">Reference proteome</keyword>
<comment type="similarity">
    <text evidence="1">Belongs to the HupF/HypC family.</text>
</comment>
<proteinExistence type="inferred from homology"/>
<dbReference type="SUPFAM" id="SSF159127">
    <property type="entry name" value="HupF/HypC-like"/>
    <property type="match status" value="1"/>
</dbReference>